<accession>A0A0C2NGZ9</accession>
<dbReference type="EMBL" id="JWZT01000912">
    <property type="protein sequence ID" value="KII73277.1"/>
    <property type="molecule type" value="Genomic_DNA"/>
</dbReference>
<name>A0A0C2NGZ9_THEKT</name>
<dbReference type="AlphaFoldDB" id="A0A0C2NGZ9"/>
<evidence type="ECO:0000313" key="2">
    <source>
        <dbReference type="Proteomes" id="UP000031668"/>
    </source>
</evidence>
<reference evidence="1 2" key="1">
    <citation type="journal article" date="2014" name="Genome Biol. Evol.">
        <title>The genome of the myxosporean Thelohanellus kitauei shows adaptations to nutrient acquisition within its fish host.</title>
        <authorList>
            <person name="Yang Y."/>
            <person name="Xiong J."/>
            <person name="Zhou Z."/>
            <person name="Huo F."/>
            <person name="Miao W."/>
            <person name="Ran C."/>
            <person name="Liu Y."/>
            <person name="Zhang J."/>
            <person name="Feng J."/>
            <person name="Wang M."/>
            <person name="Wang M."/>
            <person name="Wang L."/>
            <person name="Yao B."/>
        </authorList>
    </citation>
    <scope>NUCLEOTIDE SEQUENCE [LARGE SCALE GENOMIC DNA]</scope>
    <source>
        <strain evidence="1">Wuqing</strain>
    </source>
</reference>
<evidence type="ECO:0000313" key="1">
    <source>
        <dbReference type="EMBL" id="KII73277.1"/>
    </source>
</evidence>
<protein>
    <submittedName>
        <fullName evidence="1">Uncharacterized protein</fullName>
    </submittedName>
</protein>
<proteinExistence type="predicted"/>
<organism evidence="1 2">
    <name type="scientific">Thelohanellus kitauei</name>
    <name type="common">Myxosporean</name>
    <dbReference type="NCBI Taxonomy" id="669202"/>
    <lineage>
        <taxon>Eukaryota</taxon>
        <taxon>Metazoa</taxon>
        <taxon>Cnidaria</taxon>
        <taxon>Myxozoa</taxon>
        <taxon>Myxosporea</taxon>
        <taxon>Bivalvulida</taxon>
        <taxon>Platysporina</taxon>
        <taxon>Myxobolidae</taxon>
        <taxon>Thelohanellus</taxon>
    </lineage>
</organism>
<sequence>MIVKIVTRPSLKNRITSSLIKEIIKKNSLKINELVNKTAEKIVEESYNESEKMLTLSNDIKTITLSLEKSNKSNGINNQAFIDTWKTTQTKEKLKCLDILNMKKLKPDYQKKITSLGYFKLPEI</sequence>
<comment type="caution">
    <text evidence="1">The sequence shown here is derived from an EMBL/GenBank/DDBJ whole genome shotgun (WGS) entry which is preliminary data.</text>
</comment>
<dbReference type="Proteomes" id="UP000031668">
    <property type="component" value="Unassembled WGS sequence"/>
</dbReference>
<gene>
    <name evidence="1" type="ORF">RF11_15146</name>
</gene>
<keyword evidence="2" id="KW-1185">Reference proteome</keyword>